<dbReference type="AlphaFoldDB" id="W0BDY0"/>
<dbReference type="KEGG" id="lok:Loa_01068"/>
<sequence length="53" mass="5942">MNHVWAAIDYLDSGQNHTLIVLYLICVVSAQAEIYLANKVMTIIKNRLAPALE</sequence>
<dbReference type="HOGENOM" id="CLU_3062979_0_0_6"/>
<keyword evidence="1" id="KW-0812">Transmembrane</keyword>
<gene>
    <name evidence="2" type="ORF">Loa_01068</name>
</gene>
<keyword evidence="1" id="KW-0472">Membrane</keyword>
<feature type="transmembrane region" description="Helical" evidence="1">
    <location>
        <begin position="20"/>
        <end position="37"/>
    </location>
</feature>
<reference evidence="2 3" key="1">
    <citation type="journal article" date="2013" name="Int. J. Med. Microbiol.">
        <title>Legionella oakridgensis ATCC 33761 genome sequence and phenotypic characterization reveals its replication capacity in amoebae.</title>
        <authorList>
            <person name="Brzuszkiewicz E."/>
            <person name="Schulz T."/>
            <person name="Rydzewski K."/>
            <person name="Daniel R."/>
            <person name="Gillmaier N."/>
            <person name="Dittmann C."/>
            <person name="Holland G."/>
            <person name="Schunder E."/>
            <person name="Lautner M."/>
            <person name="Eisenreich W."/>
            <person name="Luck C."/>
            <person name="Heuner K."/>
        </authorList>
    </citation>
    <scope>NUCLEOTIDE SEQUENCE [LARGE SCALE GENOMIC DNA]</scope>
    <source>
        <strain>OR-10</strain>
        <strain evidence="3">ATCC 33761</strain>
    </source>
</reference>
<keyword evidence="1" id="KW-1133">Transmembrane helix</keyword>
<evidence type="ECO:0000313" key="3">
    <source>
        <dbReference type="Proteomes" id="UP000018838"/>
    </source>
</evidence>
<evidence type="ECO:0000313" key="2">
    <source>
        <dbReference type="EMBL" id="AHE66624.1"/>
    </source>
</evidence>
<dbReference type="RefSeq" id="WP_156411355.1">
    <property type="nucleotide sequence ID" value="NZ_CP004006.1"/>
</dbReference>
<protein>
    <submittedName>
        <fullName evidence="2">Uncharacterized protein</fullName>
    </submittedName>
</protein>
<dbReference type="EMBL" id="CP004006">
    <property type="protein sequence ID" value="AHE66624.1"/>
    <property type="molecule type" value="Genomic_DNA"/>
</dbReference>
<dbReference type="PATRIC" id="fig|1268635.3.peg.1066"/>
<evidence type="ECO:0000256" key="1">
    <source>
        <dbReference type="SAM" id="Phobius"/>
    </source>
</evidence>
<dbReference type="Proteomes" id="UP000018838">
    <property type="component" value="Chromosome"/>
</dbReference>
<proteinExistence type="predicted"/>
<name>W0BDY0_9GAMM</name>
<organism evidence="2 3">
    <name type="scientific">Legionella oakridgensis ATCC 33761 = DSM 21215</name>
    <dbReference type="NCBI Taxonomy" id="1268635"/>
    <lineage>
        <taxon>Bacteria</taxon>
        <taxon>Pseudomonadati</taxon>
        <taxon>Pseudomonadota</taxon>
        <taxon>Gammaproteobacteria</taxon>
        <taxon>Legionellales</taxon>
        <taxon>Legionellaceae</taxon>
        <taxon>Legionella</taxon>
    </lineage>
</organism>
<accession>W0BDY0</accession>
<keyword evidence="3" id="KW-1185">Reference proteome</keyword>